<evidence type="ECO:0000256" key="8">
    <source>
        <dbReference type="ARBA" id="ARBA00023002"/>
    </source>
</evidence>
<evidence type="ECO:0000256" key="6">
    <source>
        <dbReference type="ARBA" id="ARBA00022605"/>
    </source>
</evidence>
<dbReference type="GO" id="GO:0004412">
    <property type="term" value="F:homoserine dehydrogenase activity"/>
    <property type="evidence" value="ECO:0007669"/>
    <property type="project" value="UniProtKB-EC"/>
</dbReference>
<comment type="catalytic activity">
    <reaction evidence="10">
        <text>L-homoserine + NADP(+) = L-aspartate 4-semialdehyde + NADPH + H(+)</text>
        <dbReference type="Rhea" id="RHEA:15761"/>
        <dbReference type="ChEBI" id="CHEBI:15378"/>
        <dbReference type="ChEBI" id="CHEBI:57476"/>
        <dbReference type="ChEBI" id="CHEBI:57783"/>
        <dbReference type="ChEBI" id="CHEBI:58349"/>
        <dbReference type="ChEBI" id="CHEBI:537519"/>
        <dbReference type="EC" id="1.1.1.3"/>
    </reaction>
</comment>
<comment type="caution">
    <text evidence="14">The sequence shown here is derived from an EMBL/GenBank/DDBJ whole genome shotgun (WGS) entry which is preliminary data.</text>
</comment>
<evidence type="ECO:0000256" key="11">
    <source>
        <dbReference type="RuleBase" id="RU004171"/>
    </source>
</evidence>
<feature type="domain" description="Homoserine dehydrogenase catalytic" evidence="12">
    <location>
        <begin position="139"/>
        <end position="319"/>
    </location>
</feature>
<organism evidence="14 15">
    <name type="scientific">Streptomyces anatolicus</name>
    <dbReference type="NCBI Taxonomy" id="2675858"/>
    <lineage>
        <taxon>Bacteria</taxon>
        <taxon>Bacillati</taxon>
        <taxon>Actinomycetota</taxon>
        <taxon>Actinomycetes</taxon>
        <taxon>Kitasatosporales</taxon>
        <taxon>Streptomycetaceae</taxon>
        <taxon>Streptomyces</taxon>
    </lineage>
</organism>
<name>A0ABS6YJF6_9ACTN</name>
<reference evidence="14 15" key="1">
    <citation type="submission" date="2019-11" db="EMBL/GenBank/DDBJ databases">
        <authorList>
            <person name="Ay H."/>
        </authorList>
    </citation>
    <scope>NUCLEOTIDE SEQUENCE [LARGE SCALE GENOMIC DNA]</scope>
    <source>
        <strain evidence="14 15">BG9H</strain>
    </source>
</reference>
<evidence type="ECO:0000313" key="14">
    <source>
        <dbReference type="EMBL" id="MBW5420702.1"/>
    </source>
</evidence>
<comment type="similarity">
    <text evidence="3 11">Belongs to the homoserine dehydrogenase family.</text>
</comment>
<dbReference type="PANTHER" id="PTHR43331:SF1">
    <property type="entry name" value="HOMOSERINE DEHYDROGENASE"/>
    <property type="match status" value="1"/>
</dbReference>
<dbReference type="PANTHER" id="PTHR43331">
    <property type="entry name" value="HOMOSERINE DEHYDROGENASE"/>
    <property type="match status" value="1"/>
</dbReference>
<feature type="domain" description="Aspartate/homoserine dehydrogenase NAD-binding" evidence="13">
    <location>
        <begin position="12"/>
        <end position="131"/>
    </location>
</feature>
<dbReference type="Gene3D" id="3.40.50.720">
    <property type="entry name" value="NAD(P)-binding Rossmann-like Domain"/>
    <property type="match status" value="1"/>
</dbReference>
<dbReference type="Gene3D" id="3.30.70.260">
    <property type="match status" value="1"/>
</dbReference>
<protein>
    <recommendedName>
        <fullName evidence="5 10">Homoserine dehydrogenase</fullName>
        <ecNumber evidence="4 10">1.1.1.3</ecNumber>
    </recommendedName>
</protein>
<dbReference type="SUPFAM" id="SSF51735">
    <property type="entry name" value="NAD(P)-binding Rossmann-fold domains"/>
    <property type="match status" value="1"/>
</dbReference>
<dbReference type="InterPro" id="IPR016204">
    <property type="entry name" value="HDH"/>
</dbReference>
<keyword evidence="8 10" id="KW-0560">Oxidoreductase</keyword>
<evidence type="ECO:0000256" key="3">
    <source>
        <dbReference type="ARBA" id="ARBA00006753"/>
    </source>
</evidence>
<comment type="pathway">
    <text evidence="1 10">Amino-acid biosynthesis; L-threonine biosynthesis; L-threonine from L-aspartate: step 3/5.</text>
</comment>
<dbReference type="Pfam" id="PF00742">
    <property type="entry name" value="Homoserine_dh"/>
    <property type="match status" value="1"/>
</dbReference>
<dbReference type="SUPFAM" id="SSF55347">
    <property type="entry name" value="Glyceraldehyde-3-phosphate dehydrogenase-like, C-terminal domain"/>
    <property type="match status" value="1"/>
</dbReference>
<dbReference type="PROSITE" id="PS01042">
    <property type="entry name" value="HOMOSER_DHGENASE"/>
    <property type="match status" value="1"/>
</dbReference>
<evidence type="ECO:0000259" key="13">
    <source>
        <dbReference type="Pfam" id="PF03447"/>
    </source>
</evidence>
<sequence>MNTRPLKAAVLGCGVVGTEVVRRLHETRAALADRVGAPIDIAGIAVRDLERPRDLGVDPALLTNDPLELVKRDDVDIVVELLGGIEPARSLIVAAMEHGASVVSANKALLGEYGSVLHETAARHGVDLFYEASVAAAIPLLRPLRDSLGGDDVTRVAGIINGTTNYILDRMTETGGEFDAALREAVERGYAEADPTADVEGTDAAAKAVILASLAFHTWISPADVYREGITGVTAEDVADAGRQDCVVKLIAILERAGGQHGIQARVHPAMVPRTHPLADVKGADNAVVVQAAGAGQLLFRGAGAGGIPTASAVVGDVVTAARKRLLGHQETFTRATATGRGIPMRELRSRFHLSVRVRDSTAALDDIASALRMNDVRVDSVQRRHTAETDTWVLVTEESRESDLLSVVNSIAALPSVAGRPRFMRILEPVAHSAVVG</sequence>
<keyword evidence="10" id="KW-0521">NADP</keyword>
<dbReference type="Pfam" id="PF03447">
    <property type="entry name" value="NAD_binding_3"/>
    <property type="match status" value="1"/>
</dbReference>
<dbReference type="EMBL" id="WMBF01000018">
    <property type="protein sequence ID" value="MBW5420702.1"/>
    <property type="molecule type" value="Genomic_DNA"/>
</dbReference>
<dbReference type="Proteomes" id="UP001197114">
    <property type="component" value="Unassembled WGS sequence"/>
</dbReference>
<accession>A0ABS6YJF6</accession>
<dbReference type="InterPro" id="IPR036291">
    <property type="entry name" value="NAD(P)-bd_dom_sf"/>
</dbReference>
<evidence type="ECO:0000256" key="7">
    <source>
        <dbReference type="ARBA" id="ARBA00022697"/>
    </source>
</evidence>
<evidence type="ECO:0000256" key="5">
    <source>
        <dbReference type="ARBA" id="ARBA00013376"/>
    </source>
</evidence>
<dbReference type="NCBIfam" id="NF004976">
    <property type="entry name" value="PRK06349.1"/>
    <property type="match status" value="1"/>
</dbReference>
<dbReference type="InterPro" id="IPR005106">
    <property type="entry name" value="Asp/hSer_DH_NAD-bd"/>
</dbReference>
<dbReference type="Gene3D" id="3.30.360.10">
    <property type="entry name" value="Dihydrodipicolinate Reductase, domain 2"/>
    <property type="match status" value="1"/>
</dbReference>
<evidence type="ECO:0000256" key="2">
    <source>
        <dbReference type="ARBA" id="ARBA00005062"/>
    </source>
</evidence>
<comment type="pathway">
    <text evidence="2 10">Amino-acid biosynthesis; L-methionine biosynthesis via de novo pathway; L-homoserine from L-aspartate: step 3/3.</text>
</comment>
<evidence type="ECO:0000256" key="4">
    <source>
        <dbReference type="ARBA" id="ARBA00013213"/>
    </source>
</evidence>
<dbReference type="InterPro" id="IPR001342">
    <property type="entry name" value="HDH_cat"/>
</dbReference>
<keyword evidence="7 10" id="KW-0791">Threonine biosynthesis</keyword>
<evidence type="ECO:0000256" key="1">
    <source>
        <dbReference type="ARBA" id="ARBA00005056"/>
    </source>
</evidence>
<dbReference type="PIRSF" id="PIRSF000098">
    <property type="entry name" value="Homoser_dehydrog"/>
    <property type="match status" value="1"/>
</dbReference>
<dbReference type="EC" id="1.1.1.3" evidence="4 10"/>
<proteinExistence type="inferred from homology"/>
<keyword evidence="15" id="KW-1185">Reference proteome</keyword>
<evidence type="ECO:0000256" key="10">
    <source>
        <dbReference type="RuleBase" id="RU000579"/>
    </source>
</evidence>
<evidence type="ECO:0000313" key="15">
    <source>
        <dbReference type="Proteomes" id="UP001197114"/>
    </source>
</evidence>
<dbReference type="InterPro" id="IPR019811">
    <property type="entry name" value="HDH_CS"/>
</dbReference>
<gene>
    <name evidence="14" type="ORF">GKQ77_03840</name>
</gene>
<dbReference type="RefSeq" id="WP_219687259.1">
    <property type="nucleotide sequence ID" value="NZ_WMBF01000018.1"/>
</dbReference>
<evidence type="ECO:0000259" key="12">
    <source>
        <dbReference type="Pfam" id="PF00742"/>
    </source>
</evidence>
<evidence type="ECO:0000256" key="9">
    <source>
        <dbReference type="ARBA" id="ARBA00023167"/>
    </source>
</evidence>
<keyword evidence="9 10" id="KW-0486">Methionine biosynthesis</keyword>
<keyword evidence="6 10" id="KW-0028">Amino-acid biosynthesis</keyword>